<protein>
    <submittedName>
        <fullName evidence="1">RHTO0S12e03070g1_1</fullName>
    </submittedName>
</protein>
<dbReference type="EMBL" id="LK052947">
    <property type="protein sequence ID" value="CDR46326.1"/>
    <property type="molecule type" value="Genomic_DNA"/>
</dbReference>
<sequence>MTPTLPLELQLHILQLALPPLIRRNLDERVRLCKAFSLVHRNWTKAAQYGLPEHLTVTYYKPAVLDTAAQDRIAAAKQGGWPLKRVDIWLSESITETGWRKSDDAADLGALEEMWITLSTGEFASFGVTSLKRLHIQSEPGRYLWDLFKHVPGGLVYLALHSVTLDILGLAVPFGDNLDTLILNNVDLDDWGLILSSQNKLRVLCMNRDFPTFEETISFMPRLQHFALTIEDVSTFLDNFPWEAEHLFIPPTLRSLTFLCTEDLPGLRHMAREACKACGAGLRYRILSPRGIENWDMEEWAYSVGA</sequence>
<evidence type="ECO:0000313" key="1">
    <source>
        <dbReference type="EMBL" id="CDR46326.1"/>
    </source>
</evidence>
<organism evidence="1">
    <name type="scientific">Rhodotorula toruloides</name>
    <name type="common">Yeast</name>
    <name type="synonym">Rhodosporidium toruloides</name>
    <dbReference type="NCBI Taxonomy" id="5286"/>
    <lineage>
        <taxon>Eukaryota</taxon>
        <taxon>Fungi</taxon>
        <taxon>Dikarya</taxon>
        <taxon>Basidiomycota</taxon>
        <taxon>Pucciniomycotina</taxon>
        <taxon>Microbotryomycetes</taxon>
        <taxon>Sporidiobolales</taxon>
        <taxon>Sporidiobolaceae</taxon>
        <taxon>Rhodotorula</taxon>
    </lineage>
</organism>
<reference evidence="1" key="1">
    <citation type="journal article" date="2014" name="Genome Announc.">
        <title>Draft genome sequence of Rhodosporidium toruloides CECT1137, an oleaginous yeast of biotechnological interest.</title>
        <authorList>
            <person name="Morin N."/>
            <person name="Calcas X."/>
            <person name="Devillers H."/>
            <person name="Durrens P."/>
            <person name="Sherman D.J."/>
            <person name="Nicaud J.-M."/>
            <person name="Neuveglise C."/>
        </authorList>
    </citation>
    <scope>NUCLEOTIDE SEQUENCE</scope>
    <source>
        <strain evidence="1">CECT1137</strain>
    </source>
</reference>
<dbReference type="OrthoDB" id="2519410at2759"/>
<name>A0A061BEK4_RHOTO</name>
<gene>
    <name evidence="1" type="ORF">RHTO0S_12e03070g</name>
</gene>
<dbReference type="AlphaFoldDB" id="A0A061BEK4"/>
<proteinExistence type="predicted"/>
<accession>A0A061BEK4</accession>